<dbReference type="RefSeq" id="WP_095581046.1">
    <property type="nucleotide sequence ID" value="NZ_JAJQQQ010000001.1"/>
</dbReference>
<reference evidence="1 2" key="1">
    <citation type="submission" date="2017-08" db="EMBL/GenBank/DDBJ databases">
        <title>Genome sequence of Streptomyces albireticuli NRRL B-1670.</title>
        <authorList>
            <person name="Graham D.E."/>
            <person name="Mahan K.M."/>
            <person name="Klingeman D.M."/>
            <person name="Hettich R.L."/>
            <person name="Parry R.J."/>
            <person name="Spain J.C."/>
        </authorList>
    </citation>
    <scope>NUCLEOTIDE SEQUENCE [LARGE SCALE GENOMIC DNA]</scope>
    <source>
        <strain evidence="1 2">NRRL B-1670</strain>
    </source>
</reference>
<sequence>MHGENPIRTTFVFHPPVDNALAWDLSLDRLERSIEQSFPDSSAKSEGDLGPRPAATLSFEIQIAEGVWIEGLATMPFEGMGSVMITGASAVEAAVFAAWLRDSFVPSPELVEFSSELAMNGGDESVWHLPESGSVTDIAEALQRHLEVADHL</sequence>
<gene>
    <name evidence="1" type="ORF">CK936_12530</name>
</gene>
<dbReference type="EMBL" id="NSJV01000232">
    <property type="protein sequence ID" value="PAU48561.1"/>
    <property type="molecule type" value="Genomic_DNA"/>
</dbReference>
<comment type="caution">
    <text evidence="1">The sequence shown here is derived from an EMBL/GenBank/DDBJ whole genome shotgun (WGS) entry which is preliminary data.</text>
</comment>
<dbReference type="Proteomes" id="UP000218944">
    <property type="component" value="Unassembled WGS sequence"/>
</dbReference>
<evidence type="ECO:0000313" key="1">
    <source>
        <dbReference type="EMBL" id="PAU48561.1"/>
    </source>
</evidence>
<evidence type="ECO:0000313" key="2">
    <source>
        <dbReference type="Proteomes" id="UP000218944"/>
    </source>
</evidence>
<protein>
    <submittedName>
        <fullName evidence="1">Uncharacterized protein</fullName>
    </submittedName>
</protein>
<organism evidence="1 2">
    <name type="scientific">Streptomyces albireticuli</name>
    <dbReference type="NCBI Taxonomy" id="1940"/>
    <lineage>
        <taxon>Bacteria</taxon>
        <taxon>Bacillati</taxon>
        <taxon>Actinomycetota</taxon>
        <taxon>Actinomycetes</taxon>
        <taxon>Kitasatosporales</taxon>
        <taxon>Streptomycetaceae</taxon>
        <taxon>Streptomyces</taxon>
    </lineage>
</organism>
<name>A0A2A2DAQ4_9ACTN</name>
<accession>A0A2A2DAQ4</accession>
<dbReference type="AlphaFoldDB" id="A0A2A2DAQ4"/>
<proteinExistence type="predicted"/>
<keyword evidence="2" id="KW-1185">Reference proteome</keyword>